<gene>
    <name evidence="2" type="ORF">FE263_09085</name>
</gene>
<dbReference type="OrthoDB" id="7284755at2"/>
<evidence type="ECO:0000313" key="3">
    <source>
        <dbReference type="Proteomes" id="UP000305654"/>
    </source>
</evidence>
<keyword evidence="3" id="KW-1185">Reference proteome</keyword>
<comment type="caution">
    <text evidence="2">The sequence shown here is derived from an EMBL/GenBank/DDBJ whole genome shotgun (WGS) entry which is preliminary data.</text>
</comment>
<feature type="domain" description="Hedgehog/Intein (Hint)" evidence="1">
    <location>
        <begin position="373"/>
        <end position="508"/>
    </location>
</feature>
<dbReference type="InterPro" id="IPR028992">
    <property type="entry name" value="Hedgehog/Intein_dom"/>
</dbReference>
<dbReference type="AlphaFoldDB" id="A0A5R9JAE6"/>
<reference evidence="2 3" key="1">
    <citation type="submission" date="2019-05" db="EMBL/GenBank/DDBJ databases">
        <authorList>
            <person name="Pankratov T."/>
            <person name="Grouzdev D."/>
        </authorList>
    </citation>
    <scope>NUCLEOTIDE SEQUENCE [LARGE SCALE GENOMIC DNA]</scope>
    <source>
        <strain evidence="2 3">KEBCLARHB70R</strain>
    </source>
</reference>
<dbReference type="Pfam" id="PF13403">
    <property type="entry name" value="Hint_2"/>
    <property type="match status" value="1"/>
</dbReference>
<dbReference type="InterPro" id="IPR036844">
    <property type="entry name" value="Hint_dom_sf"/>
</dbReference>
<dbReference type="EMBL" id="VCDI01000002">
    <property type="protein sequence ID" value="TLU73517.1"/>
    <property type="molecule type" value="Genomic_DNA"/>
</dbReference>
<evidence type="ECO:0000313" key="2">
    <source>
        <dbReference type="EMBL" id="TLU73517.1"/>
    </source>
</evidence>
<name>A0A5R9JAE6_9PROT</name>
<dbReference type="Proteomes" id="UP000305654">
    <property type="component" value="Unassembled WGS sequence"/>
</dbReference>
<evidence type="ECO:0000259" key="1">
    <source>
        <dbReference type="Pfam" id="PF13403"/>
    </source>
</evidence>
<proteinExistence type="predicted"/>
<sequence>MATFNETSKSTSGIYSGDYLFSNLGNWSGGALPTGTVAITLTLGANTTIAVDDSVSVGTLTYGGVLNGSTFLVGGSLSATTLGTLAAGVTTTVANGGSLGFSAATVFGTNNTLNVNGNMTVAAGLSFGTATNASTMTVGNGGVLTVAGLNLTGVGGGTTIQAGGTLNVTGILAVGVNANSPNPALADSLSISGTANINIFELVNGTVAIAGKTTITSSGTNTYAVNKGGSLEITSSISSFLSNFGPTIFNINGGAVKLDAPVTFGNVSGASINFGSSVTYGGGSFSLGNAVITGTGTGSTFAYGVTGVMVGDSFEIGTQKYTSAAYTLGTHTLVLSGTGQTLTLNNVTGTGLTSSSFNVSAAADGGTTINVSCFLAGSQIETTRGEVAIETLREGDEVVTLEDGRPGVSKIRWLGRSVVDAGGGSNSLLPIRIRAHAFAPGQPRRDLLVTPEHCILVDGGLIPARMLVNGVSIVEEQGLKSYTVHHVECERHVILFAEGLTTESYLDTGTSGNFGIQDRKAADWTSDAAAPLTTSRAIVEPIWRRLLERAGARMPGQEEIGSNDPDLRLRLQDGSVLRARTRRGKRHFFVLPAGAGATMLLSRSAIPAEIEGPFVDDRRRLGVQVSRVLLWNGLESEPLPVADGRRPGWHAPDASDAACWTNGQAELCLPPIACNVVLEIELAGTACYLRRPAWASLAA</sequence>
<dbReference type="Gene3D" id="2.170.16.10">
    <property type="entry name" value="Hedgehog/Intein (Hint) domain"/>
    <property type="match status" value="1"/>
</dbReference>
<accession>A0A5R9JAE6</accession>
<dbReference type="RefSeq" id="WP_138325597.1">
    <property type="nucleotide sequence ID" value="NZ_VCDI01000002.1"/>
</dbReference>
<protein>
    <recommendedName>
        <fullName evidence="1">Hedgehog/Intein (Hint) domain-containing protein</fullName>
    </recommendedName>
</protein>
<organism evidence="2 3">
    <name type="scientific">Lichenicoccus roseus</name>
    <dbReference type="NCBI Taxonomy" id="2683649"/>
    <lineage>
        <taxon>Bacteria</taxon>
        <taxon>Pseudomonadati</taxon>
        <taxon>Pseudomonadota</taxon>
        <taxon>Alphaproteobacteria</taxon>
        <taxon>Acetobacterales</taxon>
        <taxon>Acetobacteraceae</taxon>
        <taxon>Lichenicoccus</taxon>
    </lineage>
</organism>
<dbReference type="SUPFAM" id="SSF51294">
    <property type="entry name" value="Hedgehog/intein (Hint) domain"/>
    <property type="match status" value="1"/>
</dbReference>